<protein>
    <submittedName>
        <fullName evidence="7">Permease of the drug/metabolite transporter (Dmt) superfamily</fullName>
    </submittedName>
</protein>
<feature type="transmembrane region" description="Helical" evidence="5">
    <location>
        <begin position="38"/>
        <end position="58"/>
    </location>
</feature>
<dbReference type="PANTHER" id="PTHR32322:SF2">
    <property type="entry name" value="EAMA DOMAIN-CONTAINING PROTEIN"/>
    <property type="match status" value="1"/>
</dbReference>
<dbReference type="Pfam" id="PF00892">
    <property type="entry name" value="EamA"/>
    <property type="match status" value="2"/>
</dbReference>
<dbReference type="SUPFAM" id="SSF103481">
    <property type="entry name" value="Multidrug resistance efflux transporter EmrE"/>
    <property type="match status" value="2"/>
</dbReference>
<feature type="transmembrane region" description="Helical" evidence="5">
    <location>
        <begin position="70"/>
        <end position="87"/>
    </location>
</feature>
<evidence type="ECO:0000256" key="5">
    <source>
        <dbReference type="SAM" id="Phobius"/>
    </source>
</evidence>
<feature type="transmembrane region" description="Helical" evidence="5">
    <location>
        <begin position="216"/>
        <end position="239"/>
    </location>
</feature>
<organism evidence="7">
    <name type="scientific">hydrocarbon metagenome</name>
    <dbReference type="NCBI Taxonomy" id="938273"/>
    <lineage>
        <taxon>unclassified sequences</taxon>
        <taxon>metagenomes</taxon>
        <taxon>ecological metagenomes</taxon>
    </lineage>
</organism>
<evidence type="ECO:0000256" key="2">
    <source>
        <dbReference type="ARBA" id="ARBA00022692"/>
    </source>
</evidence>
<keyword evidence="3 5" id="KW-1133">Transmembrane helix</keyword>
<dbReference type="GO" id="GO:0016020">
    <property type="term" value="C:membrane"/>
    <property type="evidence" value="ECO:0007669"/>
    <property type="project" value="UniProtKB-SubCell"/>
</dbReference>
<proteinExistence type="predicted"/>
<feature type="domain" description="EamA" evidence="6">
    <location>
        <begin position="9"/>
        <end position="142"/>
    </location>
</feature>
<evidence type="ECO:0000313" key="7">
    <source>
        <dbReference type="EMBL" id="KUG16987.1"/>
    </source>
</evidence>
<reference evidence="7" key="1">
    <citation type="journal article" date="2015" name="Proc. Natl. Acad. Sci. U.S.A.">
        <title>Networks of energetic and metabolic interactions define dynamics in microbial communities.</title>
        <authorList>
            <person name="Embree M."/>
            <person name="Liu J.K."/>
            <person name="Al-Bassam M.M."/>
            <person name="Zengler K."/>
        </authorList>
    </citation>
    <scope>NUCLEOTIDE SEQUENCE</scope>
</reference>
<feature type="transmembrane region" description="Helical" evidence="5">
    <location>
        <begin position="155"/>
        <end position="173"/>
    </location>
</feature>
<evidence type="ECO:0000259" key="6">
    <source>
        <dbReference type="Pfam" id="PF00892"/>
    </source>
</evidence>
<evidence type="ECO:0000256" key="3">
    <source>
        <dbReference type="ARBA" id="ARBA00022989"/>
    </source>
</evidence>
<dbReference type="InterPro" id="IPR050638">
    <property type="entry name" value="AA-Vitamin_Transporters"/>
</dbReference>
<feature type="transmembrane region" description="Helical" evidence="5">
    <location>
        <begin position="185"/>
        <end position="204"/>
    </location>
</feature>
<keyword evidence="4 5" id="KW-0472">Membrane</keyword>
<evidence type="ECO:0000256" key="4">
    <source>
        <dbReference type="ARBA" id="ARBA00023136"/>
    </source>
</evidence>
<comment type="subcellular location">
    <subcellularLocation>
        <location evidence="1">Membrane</location>
        <topology evidence="1">Multi-pass membrane protein</topology>
    </subcellularLocation>
</comment>
<feature type="transmembrane region" description="Helical" evidence="5">
    <location>
        <begin position="246"/>
        <end position="269"/>
    </location>
</feature>
<dbReference type="InterPro" id="IPR037185">
    <property type="entry name" value="EmrE-like"/>
</dbReference>
<dbReference type="EMBL" id="LNQE01001471">
    <property type="protein sequence ID" value="KUG16987.1"/>
    <property type="molecule type" value="Genomic_DNA"/>
</dbReference>
<name>A0A0W8F7Y4_9ZZZZ</name>
<gene>
    <name evidence="7" type="ORF">ASZ90_013350</name>
</gene>
<dbReference type="InterPro" id="IPR000620">
    <property type="entry name" value="EamA_dom"/>
</dbReference>
<feature type="transmembrane region" description="Helical" evidence="5">
    <location>
        <begin position="7"/>
        <end position="26"/>
    </location>
</feature>
<feature type="transmembrane region" description="Helical" evidence="5">
    <location>
        <begin position="275"/>
        <end position="292"/>
    </location>
</feature>
<comment type="caution">
    <text evidence="7">The sequence shown here is derived from an EMBL/GenBank/DDBJ whole genome shotgun (WGS) entry which is preliminary data.</text>
</comment>
<feature type="transmembrane region" description="Helical" evidence="5">
    <location>
        <begin position="93"/>
        <end position="113"/>
    </location>
</feature>
<sequence>MGGQKEYQLAVLFIILDVLFWGFSFISTKVVLSQIPPVSIAFFRQIIAASTLIMLVLFTRISFKIGRRDMGYIVLASFFGIVMYFSLENTGLLYTTASNASMIVAALPIFTLFAEAMLFRLKVTWKMILCLILSTIGVALVVTVDGKVDLSSARFFGNLLVMGAIICWVFYTLLNRRLSENYPCLALTAAQSTVSIILFIPLIIPEIERWPAISEISLPVFANLLFLGVFCSGFAYIFYIYATRRLGATVVSAFLNLIPVVTVVFGYLILHDTLSWMQVLGMALIMIALYHLNRLMKRAQV</sequence>
<dbReference type="PANTHER" id="PTHR32322">
    <property type="entry name" value="INNER MEMBRANE TRANSPORTER"/>
    <property type="match status" value="1"/>
</dbReference>
<feature type="domain" description="EamA" evidence="6">
    <location>
        <begin position="156"/>
        <end position="292"/>
    </location>
</feature>
<feature type="transmembrane region" description="Helical" evidence="5">
    <location>
        <begin position="125"/>
        <end position="143"/>
    </location>
</feature>
<accession>A0A0W8F7Y4</accession>
<dbReference type="Gene3D" id="1.10.3730.20">
    <property type="match status" value="1"/>
</dbReference>
<dbReference type="AlphaFoldDB" id="A0A0W8F7Y4"/>
<keyword evidence="2 5" id="KW-0812">Transmembrane</keyword>
<evidence type="ECO:0000256" key="1">
    <source>
        <dbReference type="ARBA" id="ARBA00004141"/>
    </source>
</evidence>